<dbReference type="Proteomes" id="UP000034803">
    <property type="component" value="Unassembled WGS sequence"/>
</dbReference>
<organism evidence="2 3">
    <name type="scientific">Candidatus Woesebacteria bacterium GW2011_GWC2_31_9</name>
    <dbReference type="NCBI Taxonomy" id="1618586"/>
    <lineage>
        <taxon>Bacteria</taxon>
        <taxon>Candidatus Woeseibacteriota</taxon>
    </lineage>
</organism>
<reference evidence="2 3" key="1">
    <citation type="journal article" date="2015" name="Nature">
        <title>rRNA introns, odd ribosomes, and small enigmatic genomes across a large radiation of phyla.</title>
        <authorList>
            <person name="Brown C.T."/>
            <person name="Hug L.A."/>
            <person name="Thomas B.C."/>
            <person name="Sharon I."/>
            <person name="Castelle C.J."/>
            <person name="Singh A."/>
            <person name="Wilkins M.J."/>
            <person name="Williams K.H."/>
            <person name="Banfield J.F."/>
        </authorList>
    </citation>
    <scope>NUCLEOTIDE SEQUENCE [LARGE SCALE GENOMIC DNA]</scope>
</reference>
<gene>
    <name evidence="2" type="ORF">UR21_C0005G0007</name>
</gene>
<accession>A0A0G0AZ09</accession>
<keyword evidence="1" id="KW-0472">Membrane</keyword>
<evidence type="ECO:0000256" key="1">
    <source>
        <dbReference type="SAM" id="Phobius"/>
    </source>
</evidence>
<keyword evidence="1" id="KW-0812">Transmembrane</keyword>
<dbReference type="AlphaFoldDB" id="A0A0G0AZ09"/>
<protein>
    <submittedName>
        <fullName evidence="2">Uncharacterized protein</fullName>
    </submittedName>
</protein>
<sequence>MKQKLFIIIFAIFLVSLIIYSKFIIKNKSNIVLDTQTNSEGSVIVEITPPQDILENFNIWRFSVNLNTHSIELTEDLTKISVLIDDKGKIYNPESWDEVVFYYLKLLTHYQKL</sequence>
<proteinExistence type="predicted"/>
<evidence type="ECO:0000313" key="2">
    <source>
        <dbReference type="EMBL" id="KKP31785.1"/>
    </source>
</evidence>
<comment type="caution">
    <text evidence="2">The sequence shown here is derived from an EMBL/GenBank/DDBJ whole genome shotgun (WGS) entry which is preliminary data.</text>
</comment>
<name>A0A0G0AZ09_9BACT</name>
<feature type="transmembrane region" description="Helical" evidence="1">
    <location>
        <begin position="6"/>
        <end position="25"/>
    </location>
</feature>
<evidence type="ECO:0000313" key="3">
    <source>
        <dbReference type="Proteomes" id="UP000034803"/>
    </source>
</evidence>
<keyword evidence="1" id="KW-1133">Transmembrane helix</keyword>
<dbReference type="EMBL" id="LBOI01000005">
    <property type="protein sequence ID" value="KKP31785.1"/>
    <property type="molecule type" value="Genomic_DNA"/>
</dbReference>